<dbReference type="EMBL" id="FNZA01000009">
    <property type="protein sequence ID" value="SEJ51326.1"/>
    <property type="molecule type" value="Genomic_DNA"/>
</dbReference>
<protein>
    <submittedName>
        <fullName evidence="2">Uncharacterized protein</fullName>
    </submittedName>
</protein>
<feature type="region of interest" description="Disordered" evidence="1">
    <location>
        <begin position="97"/>
        <end position="138"/>
    </location>
</feature>
<feature type="compositionally biased region" description="Basic and acidic residues" evidence="1">
    <location>
        <begin position="104"/>
        <end position="115"/>
    </location>
</feature>
<keyword evidence="3" id="KW-1185">Reference proteome</keyword>
<name>A0A1H6ZF42_9DEIO</name>
<gene>
    <name evidence="2" type="ORF">SAMN04488058_109121</name>
</gene>
<accession>A0A1H6ZF42</accession>
<reference evidence="3" key="1">
    <citation type="submission" date="2016-10" db="EMBL/GenBank/DDBJ databases">
        <authorList>
            <person name="Varghese N."/>
            <person name="Submissions S."/>
        </authorList>
    </citation>
    <scope>NUCLEOTIDE SEQUENCE [LARGE SCALE GENOMIC DNA]</scope>
    <source>
        <strain evidence="3">CGMCC 1.10218</strain>
    </source>
</reference>
<evidence type="ECO:0000256" key="1">
    <source>
        <dbReference type="SAM" id="MobiDB-lite"/>
    </source>
</evidence>
<organism evidence="2 3">
    <name type="scientific">Deinococcus reticulitermitis</name>
    <dbReference type="NCBI Taxonomy" id="856736"/>
    <lineage>
        <taxon>Bacteria</taxon>
        <taxon>Thermotogati</taxon>
        <taxon>Deinococcota</taxon>
        <taxon>Deinococci</taxon>
        <taxon>Deinococcales</taxon>
        <taxon>Deinococcaceae</taxon>
        <taxon>Deinococcus</taxon>
    </lineage>
</organism>
<dbReference type="AlphaFoldDB" id="A0A1H6ZF42"/>
<dbReference type="Proteomes" id="UP000199223">
    <property type="component" value="Unassembled WGS sequence"/>
</dbReference>
<evidence type="ECO:0000313" key="2">
    <source>
        <dbReference type="EMBL" id="SEJ51326.1"/>
    </source>
</evidence>
<dbReference type="RefSeq" id="WP_092264695.1">
    <property type="nucleotide sequence ID" value="NZ_FNZA01000009.1"/>
</dbReference>
<evidence type="ECO:0000313" key="3">
    <source>
        <dbReference type="Proteomes" id="UP000199223"/>
    </source>
</evidence>
<dbReference type="STRING" id="856736.SAMN04488058_109121"/>
<sequence>MLERWLRMLAAQWPERGEVRAAEWLAELETLPPGAGAARLHFVLGCVLATLRVQEQPLWTVVRWAGGVFLGAWRYLWPTEAQERAYNVVTLERQVLSRGAPPPRVRDQISPDLYREPSGPSEPEFTPFDLSDLPERER</sequence>
<proteinExistence type="predicted"/>